<reference evidence="3" key="1">
    <citation type="submission" date="2022-10" db="EMBL/GenBank/DDBJ databases">
        <title>Description of Fervidibacillus gen. nov. in the family Fervidibacillaceae fam. nov. with two species, Fervidibacillus albus sp. nov., and Fervidibacillus halotolerans sp. nov., isolated from tidal flat sediments.</title>
        <authorList>
            <person name="Kwon K.K."/>
            <person name="Yang S.-H."/>
        </authorList>
    </citation>
    <scope>NUCLEOTIDE SEQUENCE</scope>
    <source>
        <strain evidence="3">JCM 19140</strain>
    </source>
</reference>
<keyword evidence="1 2" id="KW-0732">Signal</keyword>
<dbReference type="InterPro" id="IPR050490">
    <property type="entry name" value="Bact_solute-bd_prot1"/>
</dbReference>
<feature type="chain" id="PRO_5042166300" evidence="2">
    <location>
        <begin position="29"/>
        <end position="521"/>
    </location>
</feature>
<dbReference type="Gene3D" id="3.40.190.10">
    <property type="entry name" value="Periplasmic binding protein-like II"/>
    <property type="match status" value="2"/>
</dbReference>
<feature type="signal peptide" evidence="2">
    <location>
        <begin position="1"/>
        <end position="28"/>
    </location>
</feature>
<dbReference type="AlphaFoldDB" id="A0AAE3LLP4"/>
<dbReference type="Proteomes" id="UP001209318">
    <property type="component" value="Unassembled WGS sequence"/>
</dbReference>
<evidence type="ECO:0000256" key="1">
    <source>
        <dbReference type="ARBA" id="ARBA00022729"/>
    </source>
</evidence>
<evidence type="ECO:0000313" key="4">
    <source>
        <dbReference type="Proteomes" id="UP001209318"/>
    </source>
</evidence>
<proteinExistence type="predicted"/>
<dbReference type="SUPFAM" id="SSF53850">
    <property type="entry name" value="Periplasmic binding protein-like II"/>
    <property type="match status" value="1"/>
</dbReference>
<accession>A0AAE3LLP4</accession>
<dbReference type="EMBL" id="JAOUSF010000001">
    <property type="protein sequence ID" value="MCU9612580.1"/>
    <property type="molecule type" value="Genomic_DNA"/>
</dbReference>
<comment type="caution">
    <text evidence="3">The sequence shown here is derived from an EMBL/GenBank/DDBJ whole genome shotgun (WGS) entry which is preliminary data.</text>
</comment>
<gene>
    <name evidence="3" type="ORF">OEV98_03255</name>
</gene>
<evidence type="ECO:0000313" key="3">
    <source>
        <dbReference type="EMBL" id="MCU9612580.1"/>
    </source>
</evidence>
<sequence length="521" mass="58239">MFKKKLLLILIAFTLVASLLVGCNKNSAGGSEEDDGSVKIATVRWSDWGDDFLKGFVEETEKEVGISIDWDVYLNSEWGDKKSVLMVGGDLPDAFWGSITLTDADIAQNQGVFIPLEDLIEENMPNLMKAFEEDPTLRAIVTSPDGHIYSLPKKLPLRPLTGNQLFINQKWLDNLGLAMPETYEEFYDVLKAFKEQDANGNGDPNDEIPYGAGNANNVFSFILPFGLTRGSDKQGYMALKDGKPTFLATEEAYREGIEWMHEAYVDGLIDQELFTEDTSMSDAKRKNEDVSLVGVAVGWTADATFGPNQDEYVALPPLTGPDGQKYVISDAETYSRNELMITTAAEDPAKILQFADKFYTEDASIQTFYGSFGVGVEKNDDGTYTVLDAPEGESADTFAWVNSFRDFGPKYVSEGFNDKVTLPTDSGDGLKLALDKEINMYVRDQYPSVNFTVEELQRLNTLKVDIENYVYSMQAKWVVEGGATEEWDDYLDQLNQMGFEEYMEIQQSAFDRYQEALNSGN</sequence>
<dbReference type="PANTHER" id="PTHR43649">
    <property type="entry name" value="ARABINOSE-BINDING PROTEIN-RELATED"/>
    <property type="match status" value="1"/>
</dbReference>
<evidence type="ECO:0000256" key="2">
    <source>
        <dbReference type="SAM" id="SignalP"/>
    </source>
</evidence>
<dbReference type="PROSITE" id="PS51257">
    <property type="entry name" value="PROKAR_LIPOPROTEIN"/>
    <property type="match status" value="1"/>
</dbReference>
<protein>
    <submittedName>
        <fullName evidence="3">Extracellular solute-binding protein</fullName>
    </submittedName>
</protein>
<dbReference type="PANTHER" id="PTHR43649:SF33">
    <property type="entry name" value="POLYGALACTURONAN_RHAMNOGALACTURONAN-BINDING PROTEIN YTCQ"/>
    <property type="match status" value="1"/>
</dbReference>
<keyword evidence="4" id="KW-1185">Reference proteome</keyword>
<name>A0AAE3LLP4_9BACI</name>
<organism evidence="3 4">
    <name type="scientific">Perspicuibacillus lycopersici</name>
    <dbReference type="NCBI Taxonomy" id="1325689"/>
    <lineage>
        <taxon>Bacteria</taxon>
        <taxon>Bacillati</taxon>
        <taxon>Bacillota</taxon>
        <taxon>Bacilli</taxon>
        <taxon>Bacillales</taxon>
        <taxon>Bacillaceae</taxon>
        <taxon>Perspicuibacillus</taxon>
    </lineage>
</organism>
<dbReference type="RefSeq" id="WP_263071766.1">
    <property type="nucleotide sequence ID" value="NZ_JAOUSF010000001.1"/>
</dbReference>